<evidence type="ECO:0000313" key="2">
    <source>
        <dbReference type="Proteomes" id="UP000300142"/>
    </source>
</evidence>
<evidence type="ECO:0000313" key="1">
    <source>
        <dbReference type="EMBL" id="GCL37270.1"/>
    </source>
</evidence>
<dbReference type="Proteomes" id="UP000300142">
    <property type="component" value="Unassembled WGS sequence"/>
</dbReference>
<accession>A0A479ZWV2</accession>
<sequence length="56" mass="6518">MDVDGYILTLEDNGTLQLVSLKQQVKKLRGLLKDKSPDRSLVDELIQERRQEYLSE</sequence>
<gene>
    <name evidence="1" type="ORF">SR1949_23780</name>
</gene>
<name>A0A479ZWV2_9CYAN</name>
<dbReference type="AlphaFoldDB" id="A0A479ZWV2"/>
<reference evidence="2" key="1">
    <citation type="submission" date="2019-02" db="EMBL/GenBank/DDBJ databases">
        <title>Draft genome sequence of Sphaerospermopsis reniformis NIES-1949.</title>
        <authorList>
            <person name="Yamaguchi H."/>
            <person name="Suzuki S."/>
            <person name="Kawachi M."/>
        </authorList>
    </citation>
    <scope>NUCLEOTIDE SEQUENCE [LARGE SCALE GENOMIC DNA]</scope>
    <source>
        <strain evidence="2">NIES-1949</strain>
    </source>
</reference>
<keyword evidence="2" id="KW-1185">Reference proteome</keyword>
<organism evidence="1 2">
    <name type="scientific">Sphaerospermopsis reniformis</name>
    <dbReference type="NCBI Taxonomy" id="531300"/>
    <lineage>
        <taxon>Bacteria</taxon>
        <taxon>Bacillati</taxon>
        <taxon>Cyanobacteriota</taxon>
        <taxon>Cyanophyceae</taxon>
        <taxon>Nostocales</taxon>
        <taxon>Aphanizomenonaceae</taxon>
        <taxon>Sphaerospermopsis</taxon>
    </lineage>
</organism>
<comment type="caution">
    <text evidence="1">The sequence shown here is derived from an EMBL/GenBank/DDBJ whole genome shotgun (WGS) entry which is preliminary data.</text>
</comment>
<protein>
    <submittedName>
        <fullName evidence="1">Uncharacterized protein</fullName>
    </submittedName>
</protein>
<proteinExistence type="predicted"/>
<dbReference type="EMBL" id="BJCE01000070">
    <property type="protein sequence ID" value="GCL37270.1"/>
    <property type="molecule type" value="Genomic_DNA"/>
</dbReference>